<dbReference type="Proteomes" id="UP000320475">
    <property type="component" value="Unassembled WGS sequence"/>
</dbReference>
<keyword evidence="9" id="KW-0539">Nucleus</keyword>
<dbReference type="AlphaFoldDB" id="A0A507CB33"/>
<evidence type="ECO:0000256" key="6">
    <source>
        <dbReference type="ARBA" id="ARBA00023015"/>
    </source>
</evidence>
<comment type="similarity">
    <text evidence="3">Belongs to the CNOT11 family.</text>
</comment>
<organism evidence="11 12">
    <name type="scientific">Synchytrium endobioticum</name>
    <dbReference type="NCBI Taxonomy" id="286115"/>
    <lineage>
        <taxon>Eukaryota</taxon>
        <taxon>Fungi</taxon>
        <taxon>Fungi incertae sedis</taxon>
        <taxon>Chytridiomycota</taxon>
        <taxon>Chytridiomycota incertae sedis</taxon>
        <taxon>Chytridiomycetes</taxon>
        <taxon>Synchytriales</taxon>
        <taxon>Synchytriaceae</taxon>
        <taxon>Synchytrium</taxon>
    </lineage>
</organism>
<accession>A0A507CB33</accession>
<evidence type="ECO:0000256" key="8">
    <source>
        <dbReference type="ARBA" id="ARBA00023163"/>
    </source>
</evidence>
<dbReference type="PANTHER" id="PTHR15975">
    <property type="entry name" value="CCR4-NOT TRANSCRIPTION COMPLEX SUBUNIT 11"/>
    <property type="match status" value="1"/>
</dbReference>
<reference evidence="11 12" key="1">
    <citation type="journal article" date="2019" name="Sci. Rep.">
        <title>Comparative genomics of chytrid fungi reveal insights into the obligate biotrophic and pathogenic lifestyle of Synchytrium endobioticum.</title>
        <authorList>
            <person name="van de Vossenberg B.T.L.H."/>
            <person name="Warris S."/>
            <person name="Nguyen H.D.T."/>
            <person name="van Gent-Pelzer M.P.E."/>
            <person name="Joly D.L."/>
            <person name="van de Geest H.C."/>
            <person name="Bonants P.J.M."/>
            <person name="Smith D.S."/>
            <person name="Levesque C.A."/>
            <person name="van der Lee T.A.J."/>
        </authorList>
    </citation>
    <scope>NUCLEOTIDE SEQUENCE [LARGE SCALE GENOMIC DNA]</scope>
    <source>
        <strain evidence="11 12">LEV6574</strain>
    </source>
</reference>
<keyword evidence="5" id="KW-0963">Cytoplasm</keyword>
<proteinExistence type="inferred from homology"/>
<name>A0A507CB33_9FUNG</name>
<evidence type="ECO:0000256" key="1">
    <source>
        <dbReference type="ARBA" id="ARBA00004123"/>
    </source>
</evidence>
<evidence type="ECO:0000256" key="3">
    <source>
        <dbReference type="ARBA" id="ARBA00008030"/>
    </source>
</evidence>
<dbReference type="GO" id="GO:0030014">
    <property type="term" value="C:CCR4-NOT complex"/>
    <property type="evidence" value="ECO:0007669"/>
    <property type="project" value="InterPro"/>
</dbReference>
<feature type="region of interest" description="Disordered" evidence="10">
    <location>
        <begin position="1"/>
        <end position="20"/>
    </location>
</feature>
<dbReference type="EMBL" id="QEAM01000568">
    <property type="protein sequence ID" value="TPX38790.1"/>
    <property type="molecule type" value="Genomic_DNA"/>
</dbReference>
<keyword evidence="6" id="KW-0805">Transcription regulation</keyword>
<dbReference type="VEuPathDB" id="FungiDB:SeMB42_g07482"/>
<keyword evidence="7" id="KW-0943">RNA-mediated gene silencing</keyword>
<keyword evidence="8" id="KW-0804">Transcription</keyword>
<evidence type="ECO:0000256" key="4">
    <source>
        <dbReference type="ARBA" id="ARBA00014872"/>
    </source>
</evidence>
<dbReference type="Pfam" id="PF10155">
    <property type="entry name" value="CNOT11"/>
    <property type="match status" value="1"/>
</dbReference>
<gene>
    <name evidence="11" type="ORF">SeLEV6574_g07625</name>
</gene>
<dbReference type="InterPro" id="IPR019312">
    <property type="entry name" value="CNOT11"/>
</dbReference>
<dbReference type="GO" id="GO:0031047">
    <property type="term" value="P:regulatory ncRNA-mediated gene silencing"/>
    <property type="evidence" value="ECO:0007669"/>
    <property type="project" value="UniProtKB-KW"/>
</dbReference>
<dbReference type="GO" id="GO:0005634">
    <property type="term" value="C:nucleus"/>
    <property type="evidence" value="ECO:0007669"/>
    <property type="project" value="UniProtKB-SubCell"/>
</dbReference>
<dbReference type="GO" id="GO:0005737">
    <property type="term" value="C:cytoplasm"/>
    <property type="evidence" value="ECO:0007669"/>
    <property type="project" value="UniProtKB-SubCell"/>
</dbReference>
<comment type="subcellular location">
    <subcellularLocation>
        <location evidence="2">Cytoplasm</location>
    </subcellularLocation>
    <subcellularLocation>
        <location evidence="1">Nucleus</location>
    </subcellularLocation>
</comment>
<dbReference type="PANTHER" id="PTHR15975:SF0">
    <property type="entry name" value="CCR4-NOT TRANSCRIPTION COMPLEX SUBUNIT 11"/>
    <property type="match status" value="1"/>
</dbReference>
<evidence type="ECO:0000256" key="5">
    <source>
        <dbReference type="ARBA" id="ARBA00022490"/>
    </source>
</evidence>
<evidence type="ECO:0000313" key="11">
    <source>
        <dbReference type="EMBL" id="TPX38790.1"/>
    </source>
</evidence>
<evidence type="ECO:0000313" key="12">
    <source>
        <dbReference type="Proteomes" id="UP000320475"/>
    </source>
</evidence>
<comment type="caution">
    <text evidence="11">The sequence shown here is derived from an EMBL/GenBank/DDBJ whole genome shotgun (WGS) entry which is preliminary data.</text>
</comment>
<dbReference type="OrthoDB" id="10265389at2759"/>
<evidence type="ECO:0000256" key="9">
    <source>
        <dbReference type="ARBA" id="ARBA00023242"/>
    </source>
</evidence>
<sequence>MTGGHPPHSTANGISNSSNALPSPLLSLVSASSTRNDQKETTPMPITPRDIETLYTAFTNGIDSQMVAVAGSLQRALLPHGALAGEHPGVSHRFSICAALAVLLKERVLLPLPTLRIQALFLLWYFYRTNPVNQHPFLKTFLEYADSSSGSISNSPSQPQLSGNLAISWCERWVVRSILFEECTPLGTSSARSLINRIAPSEVALALLRPNYTSLLAALHDIVDARGCKENEAPGFKLITEEEGDRSRREPTVVEALTAAKQLFEAVGAGNHCALLGFAPTLDVRPPDMLPFANEAIWLEPAIPVHQIEWDYSLGVDLQERDEARKLISLAQSTPLTLAQLQKILRQLERHPKLVYDCGLSPDKLSDLIENNHIVASEVLVRLIESSSINDRYLQALLNVNVSLRSMEVVNRLATASSSNLPKEFIYLFISTCIQNCGNVKDKYVQYRQVRLVCVFLQSLIRNRILVVGSSSNNNSISEDNSVEIQTFCVQFSRVREAAALYKLLKESV</sequence>
<protein>
    <recommendedName>
        <fullName evidence="4">CCR4-NOT transcription complex subunit 11</fullName>
    </recommendedName>
</protein>
<evidence type="ECO:0000256" key="7">
    <source>
        <dbReference type="ARBA" id="ARBA00023158"/>
    </source>
</evidence>
<evidence type="ECO:0000256" key="10">
    <source>
        <dbReference type="SAM" id="MobiDB-lite"/>
    </source>
</evidence>
<evidence type="ECO:0000256" key="2">
    <source>
        <dbReference type="ARBA" id="ARBA00004496"/>
    </source>
</evidence>